<evidence type="ECO:0000256" key="4">
    <source>
        <dbReference type="ARBA" id="ARBA00022737"/>
    </source>
</evidence>
<keyword evidence="6" id="KW-0969">Cilium</keyword>
<proteinExistence type="predicted"/>
<protein>
    <recommendedName>
        <fullName evidence="10">MORN repeat containing 3</fullName>
    </recommendedName>
</protein>
<dbReference type="PANTHER" id="PTHR46613">
    <property type="entry name" value="RADIAL SPOKE HEAD 10 HOMOLOG B-RELATED"/>
    <property type="match status" value="1"/>
</dbReference>
<evidence type="ECO:0000256" key="3">
    <source>
        <dbReference type="ARBA" id="ARBA00022490"/>
    </source>
</evidence>
<evidence type="ECO:0000313" key="9">
    <source>
        <dbReference type="Ensembl" id="ENSSPAP00000012106.1"/>
    </source>
</evidence>
<evidence type="ECO:0008006" key="10">
    <source>
        <dbReference type="Google" id="ProtNLM"/>
    </source>
</evidence>
<evidence type="ECO:0000256" key="8">
    <source>
        <dbReference type="ARBA" id="ARBA00023273"/>
    </source>
</evidence>
<keyword evidence="5" id="KW-0282">Flagellum</keyword>
<dbReference type="STRING" id="144197.ENSSPAP00000012106"/>
<evidence type="ECO:0000256" key="1">
    <source>
        <dbReference type="ARBA" id="ARBA00004230"/>
    </source>
</evidence>
<dbReference type="Gene3D" id="2.20.110.10">
    <property type="entry name" value="Histone H3 K4-specific methyltransferase SET7/9 N-terminal domain"/>
    <property type="match status" value="2"/>
</dbReference>
<evidence type="ECO:0000256" key="7">
    <source>
        <dbReference type="ARBA" id="ARBA00023212"/>
    </source>
</evidence>
<dbReference type="PANTHER" id="PTHR46613:SF1">
    <property type="entry name" value="RADIAL SPOKE HEAD 10 HOMOLOG B-RELATED"/>
    <property type="match status" value="1"/>
</dbReference>
<evidence type="ECO:0000256" key="2">
    <source>
        <dbReference type="ARBA" id="ARBA00004430"/>
    </source>
</evidence>
<dbReference type="Pfam" id="PF02493">
    <property type="entry name" value="MORN"/>
    <property type="match status" value="5"/>
</dbReference>
<dbReference type="GeneTree" id="ENSGT00940000168282"/>
<dbReference type="SMART" id="SM00698">
    <property type="entry name" value="MORN"/>
    <property type="match status" value="5"/>
</dbReference>
<dbReference type="AlphaFoldDB" id="A0A3B4ZWE0"/>
<evidence type="ECO:0000256" key="5">
    <source>
        <dbReference type="ARBA" id="ARBA00022846"/>
    </source>
</evidence>
<organism evidence="9">
    <name type="scientific">Stegastes partitus</name>
    <name type="common">bicolor damselfish</name>
    <dbReference type="NCBI Taxonomy" id="144197"/>
    <lineage>
        <taxon>Eukaryota</taxon>
        <taxon>Metazoa</taxon>
        <taxon>Chordata</taxon>
        <taxon>Craniata</taxon>
        <taxon>Vertebrata</taxon>
        <taxon>Euteleostomi</taxon>
        <taxon>Actinopterygii</taxon>
        <taxon>Neopterygii</taxon>
        <taxon>Teleostei</taxon>
        <taxon>Neoteleostei</taxon>
        <taxon>Acanthomorphata</taxon>
        <taxon>Ovalentaria</taxon>
        <taxon>Pomacentridae</taxon>
        <taxon>Stegastes</taxon>
    </lineage>
</organism>
<dbReference type="SUPFAM" id="SSF82185">
    <property type="entry name" value="Histone H3 K4-specific methyltransferase SET7/9 N-terminal domain"/>
    <property type="match status" value="2"/>
</dbReference>
<keyword evidence="4" id="KW-0677">Repeat</keyword>
<dbReference type="GO" id="GO:0031514">
    <property type="term" value="C:motile cilium"/>
    <property type="evidence" value="ECO:0007669"/>
    <property type="project" value="UniProtKB-SubCell"/>
</dbReference>
<dbReference type="InterPro" id="IPR003409">
    <property type="entry name" value="MORN"/>
</dbReference>
<accession>A0A3B4ZWE0</accession>
<dbReference type="GO" id="GO:0005930">
    <property type="term" value="C:axoneme"/>
    <property type="evidence" value="ECO:0007669"/>
    <property type="project" value="UniProtKB-SubCell"/>
</dbReference>
<keyword evidence="7" id="KW-0206">Cytoskeleton</keyword>
<dbReference type="Ensembl" id="ENSSPAT00000012312.1">
    <property type="protein sequence ID" value="ENSSPAP00000012106.1"/>
    <property type="gene ID" value="ENSSPAG00000009149.1"/>
</dbReference>
<comment type="subcellular location">
    <subcellularLocation>
        <location evidence="1">Cell projection</location>
        <location evidence="1">Cilium</location>
        <location evidence="1">Flagellum</location>
    </subcellularLocation>
    <subcellularLocation>
        <location evidence="2">Cytoplasm</location>
        <location evidence="2">Cytoskeleton</location>
        <location evidence="2">Cilium axoneme</location>
    </subcellularLocation>
</comment>
<reference evidence="9" key="1">
    <citation type="submission" date="2023-09" db="UniProtKB">
        <authorList>
            <consortium name="Ensembl"/>
        </authorList>
    </citation>
    <scope>IDENTIFICATION</scope>
</reference>
<keyword evidence="3" id="KW-0963">Cytoplasm</keyword>
<sequence>MFLIQQGEFVCNKPMGRGVYTWPDGNSYEGEVYSGIRHGSGTYKCTKNYLSYKGQWYQGERHGKVYKPFSLVFFRNVVVSFFNCSCLTSWYKGEWMKNNREGWGVRCYPSGNIYSGEWKNNMRHGEGTMKWLKQGQEYVGTWQDGVQVSPSHSTLSRKVTSLIQLYQIYESHELSSLAAWPRHTCLDPEASGRIPVFPEQSLQGRFCTGPEMLAESYHKQEKSNFFSF</sequence>
<keyword evidence="8" id="KW-0966">Cell projection</keyword>
<evidence type="ECO:0000256" key="6">
    <source>
        <dbReference type="ARBA" id="ARBA00023069"/>
    </source>
</evidence>
<name>A0A3B4ZWE0_9TELE</name>